<name>A0A1Y0EHE0_9RHOB</name>
<dbReference type="Proteomes" id="UP000195273">
    <property type="component" value="Chromosome"/>
</dbReference>
<dbReference type="EMBL" id="CP021431">
    <property type="protein sequence ID" value="ARU03004.1"/>
    <property type="molecule type" value="Genomic_DNA"/>
</dbReference>
<keyword evidence="1" id="KW-1133">Transmembrane helix</keyword>
<dbReference type="RefSeq" id="WP_157898276.1">
    <property type="nucleotide sequence ID" value="NZ_CP021431.1"/>
</dbReference>
<evidence type="ECO:0000313" key="3">
    <source>
        <dbReference type="Proteomes" id="UP000195273"/>
    </source>
</evidence>
<gene>
    <name evidence="2" type="ORF">LOKVESSMR4R_03738</name>
</gene>
<dbReference type="AlphaFoldDB" id="A0A1Y0EHE0"/>
<protein>
    <submittedName>
        <fullName evidence="2">Uncharacterized protein</fullName>
    </submittedName>
</protein>
<keyword evidence="1" id="KW-0812">Transmembrane</keyword>
<reference evidence="2 3" key="1">
    <citation type="submission" date="2017-05" db="EMBL/GenBank/DDBJ databases">
        <title>Genome Sequence of Loktanella vestfoldensis Strain SMR4r Isolated from a Culture of the Diatom Skeletonema marinoi.</title>
        <authorList>
            <person name="Topel M."/>
            <person name="Pinder M.I.M."/>
            <person name="Johansson O.N."/>
            <person name="Kourtchenko O."/>
            <person name="Godhe A."/>
            <person name="Clarke A.K."/>
        </authorList>
    </citation>
    <scope>NUCLEOTIDE SEQUENCE [LARGE SCALE GENOMIC DNA]</scope>
    <source>
        <strain evidence="2 3">SMR4r</strain>
    </source>
</reference>
<feature type="transmembrane region" description="Helical" evidence="1">
    <location>
        <begin position="15"/>
        <end position="37"/>
    </location>
</feature>
<keyword evidence="1" id="KW-0472">Membrane</keyword>
<proteinExistence type="predicted"/>
<keyword evidence="3" id="KW-1185">Reference proteome</keyword>
<accession>A0A1Y0EHE0</accession>
<sequence>MSPEAASASVIEVGLILRLLLPFVLGAIFTLIITSVNHRRDHIKHVREIISKAIKDISEKGVSYWASEYSVDRMVQLQGSVTYFQHLFPYAYDSTNVPEKSKDEMSDLFGDISHVALYVDGELDESTHKIDAQRVTELLVICANAEALSNRNLLERMSFSALMSDWLTESYNSLVRWLKKVHYDLFVP</sequence>
<evidence type="ECO:0000256" key="1">
    <source>
        <dbReference type="SAM" id="Phobius"/>
    </source>
</evidence>
<dbReference type="KEGG" id="lvs:LOKVESSMR4R_03738"/>
<organism evidence="2 3">
    <name type="scientific">Yoonia vestfoldensis</name>
    <dbReference type="NCBI Taxonomy" id="245188"/>
    <lineage>
        <taxon>Bacteria</taxon>
        <taxon>Pseudomonadati</taxon>
        <taxon>Pseudomonadota</taxon>
        <taxon>Alphaproteobacteria</taxon>
        <taxon>Rhodobacterales</taxon>
        <taxon>Paracoccaceae</taxon>
        <taxon>Yoonia</taxon>
    </lineage>
</organism>
<evidence type="ECO:0000313" key="2">
    <source>
        <dbReference type="EMBL" id="ARU03004.1"/>
    </source>
</evidence>